<dbReference type="Pfam" id="PF10932">
    <property type="entry name" value="DUF2783"/>
    <property type="match status" value="1"/>
</dbReference>
<dbReference type="RefSeq" id="WP_218286080.1">
    <property type="nucleotide sequence ID" value="NZ_CP076448.1"/>
</dbReference>
<dbReference type="AlphaFoldDB" id="A0A975U3Q2"/>
<reference evidence="1" key="1">
    <citation type="submission" date="2021-06" db="EMBL/GenBank/DDBJ databases">
        <title>Elioraea tepida, sp. nov., a moderately thermophilic aerobic anoxygenic phototrophic bacterium isolated from an alkaline siliceous hot spring mat community in Yellowstone National Park, WY, USA.</title>
        <authorList>
            <person name="Saini M.K."/>
            <person name="Yoshida S."/>
            <person name="Sebastian A."/>
            <person name="Hirose S."/>
            <person name="Hara E."/>
            <person name="Tamaki H."/>
            <person name="Soulier N.T."/>
            <person name="Albert I."/>
            <person name="Hanada S."/>
            <person name="Bryant D.A."/>
            <person name="Tank M."/>
        </authorList>
    </citation>
    <scope>NUCLEOTIDE SEQUENCE</scope>
    <source>
        <strain evidence="1">MS-P2</strain>
    </source>
</reference>
<name>A0A975U3Q2_9PROT</name>
<organism evidence="1 2">
    <name type="scientific">Elioraea tepida</name>
    <dbReference type="NCBI Taxonomy" id="2843330"/>
    <lineage>
        <taxon>Bacteria</taxon>
        <taxon>Pseudomonadati</taxon>
        <taxon>Pseudomonadota</taxon>
        <taxon>Alphaproteobacteria</taxon>
        <taxon>Acetobacterales</taxon>
        <taxon>Elioraeaceae</taxon>
        <taxon>Elioraea</taxon>
    </lineage>
</organism>
<protein>
    <submittedName>
        <fullName evidence="1">DUF2783 domain-containing protein</fullName>
    </submittedName>
</protein>
<keyword evidence="2" id="KW-1185">Reference proteome</keyword>
<gene>
    <name evidence="1" type="ORF">KO353_01850</name>
</gene>
<dbReference type="Proteomes" id="UP000694001">
    <property type="component" value="Chromosome"/>
</dbReference>
<sequence length="78" mass="8056">MRKLDTAPRLSDPDAVFAALAEAHRGLSPEESRRLDAALVLVLANHIGDAEVLHGAIAVARAAIHAPAAWGDTAGTVP</sequence>
<dbReference type="EMBL" id="CP076448">
    <property type="protein sequence ID" value="QXM25024.1"/>
    <property type="molecule type" value="Genomic_DNA"/>
</dbReference>
<dbReference type="KEGG" id="elio:KO353_01850"/>
<dbReference type="InterPro" id="IPR021233">
    <property type="entry name" value="DUF2783"/>
</dbReference>
<accession>A0A975U3Q2</accession>
<evidence type="ECO:0000313" key="2">
    <source>
        <dbReference type="Proteomes" id="UP000694001"/>
    </source>
</evidence>
<proteinExistence type="predicted"/>
<evidence type="ECO:0000313" key="1">
    <source>
        <dbReference type="EMBL" id="QXM25024.1"/>
    </source>
</evidence>